<feature type="repeat" description="PPR" evidence="7">
    <location>
        <begin position="153"/>
        <end position="187"/>
    </location>
</feature>
<name>A0ABR2PDI0_9ROSI</name>
<evidence type="ECO:0000313" key="11">
    <source>
        <dbReference type="Proteomes" id="UP001396334"/>
    </source>
</evidence>
<evidence type="ECO:0000259" key="9">
    <source>
        <dbReference type="PROSITE" id="PS50110"/>
    </source>
</evidence>
<evidence type="ECO:0000313" key="10">
    <source>
        <dbReference type="EMBL" id="KAK8986512.1"/>
    </source>
</evidence>
<dbReference type="SUPFAM" id="SSF81901">
    <property type="entry name" value="HCP-like"/>
    <property type="match status" value="1"/>
</dbReference>
<dbReference type="Gene3D" id="1.10.287.130">
    <property type="match status" value="1"/>
</dbReference>
<dbReference type="Gene3D" id="3.40.50.2300">
    <property type="match status" value="1"/>
</dbReference>
<keyword evidence="11" id="KW-1185">Reference proteome</keyword>
<dbReference type="Pfam" id="PF00072">
    <property type="entry name" value="Response_reg"/>
    <property type="match status" value="1"/>
</dbReference>
<evidence type="ECO:0000256" key="1">
    <source>
        <dbReference type="ARBA" id="ARBA00022553"/>
    </source>
</evidence>
<feature type="repeat" description="PPR" evidence="7">
    <location>
        <begin position="363"/>
        <end position="397"/>
    </location>
</feature>
<evidence type="ECO:0000256" key="4">
    <source>
        <dbReference type="ARBA" id="ARBA00022777"/>
    </source>
</evidence>
<evidence type="ECO:0000256" key="3">
    <source>
        <dbReference type="ARBA" id="ARBA00022737"/>
    </source>
</evidence>
<dbReference type="NCBIfam" id="TIGR00756">
    <property type="entry name" value="PPR"/>
    <property type="match status" value="12"/>
</dbReference>
<dbReference type="InterPro" id="IPR003594">
    <property type="entry name" value="HATPase_dom"/>
</dbReference>
<dbReference type="Pfam" id="PF01535">
    <property type="entry name" value="PPR"/>
    <property type="match status" value="1"/>
</dbReference>
<dbReference type="SUPFAM" id="SSF55874">
    <property type="entry name" value="ATPase domain of HSP90 chaperone/DNA topoisomerase II/histidine kinase"/>
    <property type="match status" value="1"/>
</dbReference>
<evidence type="ECO:0000256" key="7">
    <source>
        <dbReference type="PROSITE-ProRule" id="PRU00708"/>
    </source>
</evidence>
<dbReference type="Gene3D" id="3.30.565.10">
    <property type="entry name" value="Histidine kinase-like ATPase, C-terminal domain"/>
    <property type="match status" value="1"/>
</dbReference>
<dbReference type="InterPro" id="IPR036097">
    <property type="entry name" value="HisK_dim/P_sf"/>
</dbReference>
<dbReference type="PROSITE" id="PS51375">
    <property type="entry name" value="PPR"/>
    <property type="match status" value="13"/>
</dbReference>
<feature type="repeat" description="PPR" evidence="7">
    <location>
        <begin position="118"/>
        <end position="152"/>
    </location>
</feature>
<dbReference type="PRINTS" id="PR00344">
    <property type="entry name" value="BCTRLSENSOR"/>
</dbReference>
<dbReference type="InterPro" id="IPR003661">
    <property type="entry name" value="HisK_dim/P_dom"/>
</dbReference>
<dbReference type="SUPFAM" id="SSF55781">
    <property type="entry name" value="GAF domain-like"/>
    <property type="match status" value="1"/>
</dbReference>
<keyword evidence="3" id="KW-0677">Repeat</keyword>
<feature type="repeat" description="PPR" evidence="7">
    <location>
        <begin position="505"/>
        <end position="539"/>
    </location>
</feature>
<comment type="caution">
    <text evidence="10">The sequence shown here is derived from an EMBL/GenBank/DDBJ whole genome shotgun (WGS) entry which is preliminary data.</text>
</comment>
<dbReference type="InterPro" id="IPR003018">
    <property type="entry name" value="GAF"/>
</dbReference>
<sequence>MGRLNASLILPSVVSGGRRYLSNSHSSFSSSSSSVYSSAPLIDALSKKPMSVSRKGKKYDRFNSVGDAWVVFNNMIGKYPKPPIVEFNKLLAAVVRMKHYAVVVSMCSRMELVGVSHNVYSLSILINCFCQLGGVGFGYSVLGKMLKLGVEPDIVTLSTLINGLCKQSKISQAVCLFDEMVEKGYQPDLVVYITLLNGLCKIGRIDKAVRFLRMMEGRGFEPNIVAYSTVIDCLCKLGLIKEALQLFSELKVKDIKPNTVTYSCLVHGMCNSGHQKEATRLLNEMLDNNVSLNIVTYSILIDAQCKKGMISEAVEIIDKMRKQGIEPNIVTYNILIDAHCKEGMVSEAEDIVDTMIERGIELDVFTYNSLINGHCLQNKVDEARRVLQLMIEKGCAPDIVNYNTMIDGYCKAKRLDEAMELFRELSRNESIPDIDMVTCKILLDGFCKTGKLEEALKLFQAMRNNGLEPNIISYSIIIDGLCKTGNIEVAKKLFHKLSFNGLKPNVYIYTMMIDGLFKERLSDEAHQLFRSMEDYDCLPNSCCYNVMIRGFLRNNYTLKATHLLAEMVDTDFSADIYTSTLFIELILGSNEAILMKNKGKKTFIKRTQIVKGCPKGNNFVIELPQKEKPNKLVGEIHFDDPARNFASLIGLFGYVRKKKQELRTVASVMTTAKVLTALVSCITALMLVHIIPDLLSVKTRELFLKNKAAELDREMGLIRTQEEIGRHVRMLTHEIRSTLDRHTILRTTLVELGRTLSLEECALWMPTRTGLELQLSYTLRQQNPVGYTVPIHLPVINQVFSTNHAVKISPNCPVARLRPAGKYVTGEVVAVRVPLLHLSNFHINDWPELSTKRYALMVLMLPSDSARQWHVHELELVEVVADQVAVALSHAAILEESMRARNLLMEQNVALDLARREAETAIRARNDFLAVMNHEMRTPMHAIIALSSLLQETELTPEQRLMVETILKSSNLLATLINDVLDLSRLEDGSLKLDLGTFNLYAVFREVLKLIKPIASVKKLHVSLSLVPDLPEYAVGDEKRLMQTILNVVGNAVKFSKEGSISITAFVAKPESLRDSRAPEFLLVPSDNHFYLRVQVKDSGCGISPQDIPKLFTKFAQNQSTATRNPGGSGLGLAICKRFVNLMEGHIWIESEGLGKGCTAIFIVKLGIPEHMNHTKLPYMPKMPTNHRQTTFSGLKVLVMDENGVSGAVTKELLTHLGCDVVTVGSGDECVQLVSHEHKVVFMDICVPGTDSQRITSRIHEKFAKRSERPLIVALTGNTDKLTKENCMRIGMDGLILKPVSLDKMRSVLSDLLEHRVLFEAL</sequence>
<feature type="domain" description="Response regulatory" evidence="9">
    <location>
        <begin position="1196"/>
        <end position="1313"/>
    </location>
</feature>
<feature type="modified residue" description="4-aspartylphosphate" evidence="6">
    <location>
        <position position="1244"/>
    </location>
</feature>
<evidence type="ECO:0000259" key="8">
    <source>
        <dbReference type="PROSITE" id="PS50109"/>
    </source>
</evidence>
<feature type="repeat" description="PPR" evidence="7">
    <location>
        <begin position="188"/>
        <end position="222"/>
    </location>
</feature>
<dbReference type="EMBL" id="JBBPBN010000063">
    <property type="protein sequence ID" value="KAK8986512.1"/>
    <property type="molecule type" value="Genomic_DNA"/>
</dbReference>
<feature type="repeat" description="PPR" evidence="7">
    <location>
        <begin position="435"/>
        <end position="469"/>
    </location>
</feature>
<dbReference type="InterPro" id="IPR036890">
    <property type="entry name" value="HATPase_C_sf"/>
</dbReference>
<keyword evidence="1 6" id="KW-0597">Phosphoprotein</keyword>
<dbReference type="SMART" id="SM00448">
    <property type="entry name" value="REC"/>
    <property type="match status" value="1"/>
</dbReference>
<keyword evidence="2" id="KW-0808">Transferase</keyword>
<evidence type="ECO:0000256" key="2">
    <source>
        <dbReference type="ARBA" id="ARBA00022679"/>
    </source>
</evidence>
<dbReference type="SMART" id="SM00065">
    <property type="entry name" value="GAF"/>
    <property type="match status" value="1"/>
</dbReference>
<dbReference type="Pfam" id="PF02518">
    <property type="entry name" value="HATPase_c"/>
    <property type="match status" value="1"/>
</dbReference>
<dbReference type="SUPFAM" id="SSF47384">
    <property type="entry name" value="Homodimeric domain of signal transducing histidine kinase"/>
    <property type="match status" value="1"/>
</dbReference>
<proteinExistence type="predicted"/>
<dbReference type="CDD" id="cd16922">
    <property type="entry name" value="HATPase_EvgS-ArcB-TorS-like"/>
    <property type="match status" value="1"/>
</dbReference>
<feature type="repeat" description="PPR" evidence="7">
    <location>
        <begin position="398"/>
        <end position="432"/>
    </location>
</feature>
<dbReference type="Proteomes" id="UP001396334">
    <property type="component" value="Unassembled WGS sequence"/>
</dbReference>
<evidence type="ECO:0000256" key="6">
    <source>
        <dbReference type="PROSITE-ProRule" id="PRU00169"/>
    </source>
</evidence>
<reference evidence="10 11" key="1">
    <citation type="journal article" date="2024" name="G3 (Bethesda)">
        <title>Genome assembly of Hibiscus sabdariffa L. provides insights into metabolisms of medicinal natural products.</title>
        <authorList>
            <person name="Kim T."/>
        </authorList>
    </citation>
    <scope>NUCLEOTIDE SEQUENCE [LARGE SCALE GENOMIC DNA]</scope>
    <source>
        <strain evidence="10">TK-2024</strain>
        <tissue evidence="10">Old leaves</tissue>
    </source>
</reference>
<feature type="repeat" description="PPR" evidence="7">
    <location>
        <begin position="470"/>
        <end position="504"/>
    </location>
</feature>
<dbReference type="InterPro" id="IPR002885">
    <property type="entry name" value="PPR_rpt"/>
</dbReference>
<dbReference type="PANTHER" id="PTHR24423">
    <property type="entry name" value="TWO-COMPONENT SENSOR HISTIDINE KINASE"/>
    <property type="match status" value="1"/>
</dbReference>
<dbReference type="Pfam" id="PF12854">
    <property type="entry name" value="PPR_1"/>
    <property type="match status" value="2"/>
</dbReference>
<dbReference type="SMART" id="SM00388">
    <property type="entry name" value="HisKA"/>
    <property type="match status" value="1"/>
</dbReference>
<keyword evidence="5" id="KW-0675">Receptor</keyword>
<feature type="repeat" description="PPR" evidence="7">
    <location>
        <begin position="223"/>
        <end position="257"/>
    </location>
</feature>
<evidence type="ECO:0008006" key="12">
    <source>
        <dbReference type="Google" id="ProtNLM"/>
    </source>
</evidence>
<dbReference type="InterPro" id="IPR004358">
    <property type="entry name" value="Sig_transdc_His_kin-like_C"/>
</dbReference>
<dbReference type="Gene3D" id="3.30.450.40">
    <property type="match status" value="1"/>
</dbReference>
<dbReference type="Pfam" id="PF13041">
    <property type="entry name" value="PPR_2"/>
    <property type="match status" value="5"/>
</dbReference>
<evidence type="ECO:0000256" key="5">
    <source>
        <dbReference type="ARBA" id="ARBA00023170"/>
    </source>
</evidence>
<dbReference type="Pfam" id="PF01590">
    <property type="entry name" value="GAF"/>
    <property type="match status" value="1"/>
</dbReference>
<organism evidence="10 11">
    <name type="scientific">Hibiscus sabdariffa</name>
    <name type="common">roselle</name>
    <dbReference type="NCBI Taxonomy" id="183260"/>
    <lineage>
        <taxon>Eukaryota</taxon>
        <taxon>Viridiplantae</taxon>
        <taxon>Streptophyta</taxon>
        <taxon>Embryophyta</taxon>
        <taxon>Tracheophyta</taxon>
        <taxon>Spermatophyta</taxon>
        <taxon>Magnoliopsida</taxon>
        <taxon>eudicotyledons</taxon>
        <taxon>Gunneridae</taxon>
        <taxon>Pentapetalae</taxon>
        <taxon>rosids</taxon>
        <taxon>malvids</taxon>
        <taxon>Malvales</taxon>
        <taxon>Malvaceae</taxon>
        <taxon>Malvoideae</taxon>
        <taxon>Hibiscus</taxon>
    </lineage>
</organism>
<dbReference type="PROSITE" id="PS50110">
    <property type="entry name" value="RESPONSE_REGULATORY"/>
    <property type="match status" value="1"/>
</dbReference>
<gene>
    <name evidence="10" type="ORF">V6N11_010068</name>
</gene>
<dbReference type="InterPro" id="IPR001789">
    <property type="entry name" value="Sig_transdc_resp-reg_receiver"/>
</dbReference>
<dbReference type="InterPro" id="IPR011006">
    <property type="entry name" value="CheY-like_superfamily"/>
</dbReference>
<dbReference type="InterPro" id="IPR029016">
    <property type="entry name" value="GAF-like_dom_sf"/>
</dbReference>
<feature type="repeat" description="PPR" evidence="7">
    <location>
        <begin position="258"/>
        <end position="292"/>
    </location>
</feature>
<dbReference type="CDD" id="cd00082">
    <property type="entry name" value="HisKA"/>
    <property type="match status" value="1"/>
</dbReference>
<dbReference type="Pfam" id="PF00512">
    <property type="entry name" value="HisKA"/>
    <property type="match status" value="1"/>
</dbReference>
<dbReference type="Gene3D" id="1.25.40.10">
    <property type="entry name" value="Tetratricopeptide repeat domain"/>
    <property type="match status" value="6"/>
</dbReference>
<accession>A0ABR2PDI0</accession>
<dbReference type="PROSITE" id="PS50109">
    <property type="entry name" value="HIS_KIN"/>
    <property type="match status" value="1"/>
</dbReference>
<dbReference type="PANTHER" id="PTHR24423:SF615">
    <property type="entry name" value="ETHYLENE RECEPTOR 1"/>
    <property type="match status" value="1"/>
</dbReference>
<feature type="repeat" description="PPR" evidence="7">
    <location>
        <begin position="293"/>
        <end position="327"/>
    </location>
</feature>
<feature type="repeat" description="PPR" evidence="7">
    <location>
        <begin position="540"/>
        <end position="574"/>
    </location>
</feature>
<dbReference type="SMART" id="SM00387">
    <property type="entry name" value="HATPase_c"/>
    <property type="match status" value="1"/>
</dbReference>
<dbReference type="SUPFAM" id="SSF52172">
    <property type="entry name" value="CheY-like"/>
    <property type="match status" value="1"/>
</dbReference>
<keyword evidence="4" id="KW-0418">Kinase</keyword>
<feature type="repeat" description="PPR" evidence="7">
    <location>
        <begin position="328"/>
        <end position="362"/>
    </location>
</feature>
<protein>
    <recommendedName>
        <fullName evidence="12">Ethylene receptor</fullName>
    </recommendedName>
</protein>
<dbReference type="InterPro" id="IPR011990">
    <property type="entry name" value="TPR-like_helical_dom_sf"/>
</dbReference>
<feature type="domain" description="Histidine kinase" evidence="8">
    <location>
        <begin position="931"/>
        <end position="1170"/>
    </location>
</feature>
<dbReference type="InterPro" id="IPR005467">
    <property type="entry name" value="His_kinase_dom"/>
</dbReference>